<proteinExistence type="predicted"/>
<comment type="caution">
    <text evidence="2">The sequence shown here is derived from an EMBL/GenBank/DDBJ whole genome shotgun (WGS) entry which is preliminary data.</text>
</comment>
<evidence type="ECO:0000256" key="1">
    <source>
        <dbReference type="SAM" id="MobiDB-lite"/>
    </source>
</evidence>
<accession>A0ABW0WA05</accession>
<feature type="compositionally biased region" description="Polar residues" evidence="1">
    <location>
        <begin position="80"/>
        <end position="101"/>
    </location>
</feature>
<dbReference type="EMBL" id="JBHSOW010000137">
    <property type="protein sequence ID" value="MFC5653804.1"/>
    <property type="molecule type" value="Genomic_DNA"/>
</dbReference>
<name>A0ABW0WA05_9BACL</name>
<protein>
    <submittedName>
        <fullName evidence="2">Uncharacterized protein</fullName>
    </submittedName>
</protein>
<evidence type="ECO:0000313" key="2">
    <source>
        <dbReference type="EMBL" id="MFC5653804.1"/>
    </source>
</evidence>
<dbReference type="Proteomes" id="UP001596047">
    <property type="component" value="Unassembled WGS sequence"/>
</dbReference>
<organism evidence="2 3">
    <name type="scientific">Paenibacillus solisilvae</name>
    <dbReference type="NCBI Taxonomy" id="2486751"/>
    <lineage>
        <taxon>Bacteria</taxon>
        <taxon>Bacillati</taxon>
        <taxon>Bacillota</taxon>
        <taxon>Bacilli</taxon>
        <taxon>Bacillales</taxon>
        <taxon>Paenibacillaceae</taxon>
        <taxon>Paenibacillus</taxon>
    </lineage>
</organism>
<gene>
    <name evidence="2" type="ORF">ACFPYJ_32775</name>
</gene>
<feature type="region of interest" description="Disordered" evidence="1">
    <location>
        <begin position="75"/>
        <end position="107"/>
    </location>
</feature>
<dbReference type="RefSeq" id="WP_379192733.1">
    <property type="nucleotide sequence ID" value="NZ_JBHSOW010000137.1"/>
</dbReference>
<keyword evidence="3" id="KW-1185">Reference proteome</keyword>
<evidence type="ECO:0000313" key="3">
    <source>
        <dbReference type="Proteomes" id="UP001596047"/>
    </source>
</evidence>
<reference evidence="3" key="1">
    <citation type="journal article" date="2019" name="Int. J. Syst. Evol. Microbiol.">
        <title>The Global Catalogue of Microorganisms (GCM) 10K type strain sequencing project: providing services to taxonomists for standard genome sequencing and annotation.</title>
        <authorList>
            <consortium name="The Broad Institute Genomics Platform"/>
            <consortium name="The Broad Institute Genome Sequencing Center for Infectious Disease"/>
            <person name="Wu L."/>
            <person name="Ma J."/>
        </authorList>
    </citation>
    <scope>NUCLEOTIDE SEQUENCE [LARGE SCALE GENOMIC DNA]</scope>
    <source>
        <strain evidence="3">CGMCC 1.3240</strain>
    </source>
</reference>
<sequence>MEAFKIDTMKNDSISLGQSTFLFNVDLLVHGESNALAMERLLHLLNQCGFADYRIKSGMELGRLIEELEAKQPAAPKQASLPSAPSQSGPAVSSSAPAESHQTQKKTADSAAELTFVNERIQACIADNRLIRLMINKGFGVKLNIPCRIINFDLHTQMLTVYHVDEKQVYSFTLNEIDDFVV</sequence>